<comment type="caution">
    <text evidence="1">The sequence shown here is derived from an EMBL/GenBank/DDBJ whole genome shotgun (WGS) entry which is preliminary data.</text>
</comment>
<gene>
    <name evidence="1" type="ORF">LCGC14_3044440</name>
</gene>
<name>A0A0F8ZEJ6_9ZZZZ</name>
<accession>A0A0F8ZEJ6</accession>
<dbReference type="InterPro" id="IPR043502">
    <property type="entry name" value="DNA/RNA_pol_sf"/>
</dbReference>
<dbReference type="SUPFAM" id="SSF56672">
    <property type="entry name" value="DNA/RNA polymerases"/>
    <property type="match status" value="1"/>
</dbReference>
<dbReference type="EMBL" id="LAZR01063981">
    <property type="protein sequence ID" value="KKK58436.1"/>
    <property type="molecule type" value="Genomic_DNA"/>
</dbReference>
<reference evidence="1" key="1">
    <citation type="journal article" date="2015" name="Nature">
        <title>Complex archaea that bridge the gap between prokaryotes and eukaryotes.</title>
        <authorList>
            <person name="Spang A."/>
            <person name="Saw J.H."/>
            <person name="Jorgensen S.L."/>
            <person name="Zaremba-Niedzwiedzka K."/>
            <person name="Martijn J."/>
            <person name="Lind A.E."/>
            <person name="van Eijk R."/>
            <person name="Schleper C."/>
            <person name="Guy L."/>
            <person name="Ettema T.J."/>
        </authorList>
    </citation>
    <scope>NUCLEOTIDE SEQUENCE</scope>
</reference>
<dbReference type="Gene3D" id="3.30.70.370">
    <property type="match status" value="1"/>
</dbReference>
<proteinExistence type="predicted"/>
<dbReference type="AlphaFoldDB" id="A0A0F8ZEJ6"/>
<organism evidence="1">
    <name type="scientific">marine sediment metagenome</name>
    <dbReference type="NCBI Taxonomy" id="412755"/>
    <lineage>
        <taxon>unclassified sequences</taxon>
        <taxon>metagenomes</taxon>
        <taxon>ecological metagenomes</taxon>
    </lineage>
</organism>
<sequence length="39" mass="4353">PEESDTLIGIVIDKMENAIVFDVPLKVNISTGKNWEEAH</sequence>
<evidence type="ECO:0000313" key="1">
    <source>
        <dbReference type="EMBL" id="KKK58436.1"/>
    </source>
</evidence>
<protein>
    <submittedName>
        <fullName evidence="1">Uncharacterized protein</fullName>
    </submittedName>
</protein>
<feature type="non-terminal residue" evidence="1">
    <location>
        <position position="1"/>
    </location>
</feature>